<dbReference type="InterPro" id="IPR039421">
    <property type="entry name" value="Type_1_exporter"/>
</dbReference>
<dbReference type="PANTHER" id="PTHR43394">
    <property type="entry name" value="ATP-DEPENDENT PERMEASE MDL1, MITOCHONDRIAL"/>
    <property type="match status" value="1"/>
</dbReference>
<evidence type="ECO:0000256" key="2">
    <source>
        <dbReference type="ARBA" id="ARBA00022692"/>
    </source>
</evidence>
<proteinExistence type="predicted"/>
<evidence type="ECO:0000313" key="10">
    <source>
        <dbReference type="EMBL" id="WZW97820.1"/>
    </source>
</evidence>
<evidence type="ECO:0000256" key="5">
    <source>
        <dbReference type="ARBA" id="ARBA00022989"/>
    </source>
</evidence>
<evidence type="ECO:0000256" key="3">
    <source>
        <dbReference type="ARBA" id="ARBA00022741"/>
    </source>
</evidence>
<feature type="transmembrane region" description="Helical" evidence="7">
    <location>
        <begin position="269"/>
        <end position="290"/>
    </location>
</feature>
<dbReference type="PANTHER" id="PTHR43394:SF1">
    <property type="entry name" value="ATP-BINDING CASSETTE SUB-FAMILY B MEMBER 10, MITOCHONDRIAL"/>
    <property type="match status" value="1"/>
</dbReference>
<dbReference type="PROSITE" id="PS00211">
    <property type="entry name" value="ABC_TRANSPORTER_1"/>
    <property type="match status" value="1"/>
</dbReference>
<dbReference type="Pfam" id="PF00005">
    <property type="entry name" value="ABC_tran"/>
    <property type="match status" value="1"/>
</dbReference>
<keyword evidence="5 7" id="KW-1133">Transmembrane helix</keyword>
<dbReference type="SUPFAM" id="SSF52540">
    <property type="entry name" value="P-loop containing nucleoside triphosphate hydrolases"/>
    <property type="match status" value="1"/>
</dbReference>
<protein>
    <submittedName>
        <fullName evidence="10">ABC transporter ATP-binding protein</fullName>
    </submittedName>
</protein>
<evidence type="ECO:0000256" key="4">
    <source>
        <dbReference type="ARBA" id="ARBA00022840"/>
    </source>
</evidence>
<dbReference type="InterPro" id="IPR011527">
    <property type="entry name" value="ABC1_TM_dom"/>
</dbReference>
<feature type="domain" description="ABC transmembrane type-1" evidence="9">
    <location>
        <begin position="43"/>
        <end position="326"/>
    </location>
</feature>
<gene>
    <name evidence="10" type="ORF">PCC79_13075</name>
</gene>
<keyword evidence="3" id="KW-0547">Nucleotide-binding</keyword>
<feature type="transmembrane region" description="Helical" evidence="7">
    <location>
        <begin position="310"/>
        <end position="331"/>
    </location>
</feature>
<dbReference type="EMBL" id="CP115965">
    <property type="protein sequence ID" value="WZW97820.1"/>
    <property type="molecule type" value="Genomic_DNA"/>
</dbReference>
<dbReference type="SUPFAM" id="SSF90123">
    <property type="entry name" value="ABC transporter transmembrane region"/>
    <property type="match status" value="1"/>
</dbReference>
<accession>A0ABZ3C7W6</accession>
<dbReference type="InterPro" id="IPR036640">
    <property type="entry name" value="ABC1_TM_sf"/>
</dbReference>
<dbReference type="Proteomes" id="UP001434337">
    <property type="component" value="Chromosome"/>
</dbReference>
<dbReference type="GO" id="GO:0005524">
    <property type="term" value="F:ATP binding"/>
    <property type="evidence" value="ECO:0007669"/>
    <property type="project" value="UniProtKB-KW"/>
</dbReference>
<keyword evidence="6 7" id="KW-0472">Membrane</keyword>
<feature type="domain" description="ABC transporter" evidence="8">
    <location>
        <begin position="361"/>
        <end position="595"/>
    </location>
</feature>
<feature type="transmembrane region" description="Helical" evidence="7">
    <location>
        <begin position="33"/>
        <end position="57"/>
    </location>
</feature>
<dbReference type="RefSeq" id="WP_232548455.1">
    <property type="nucleotide sequence ID" value="NZ_CP115965.1"/>
</dbReference>
<keyword evidence="4 10" id="KW-0067">ATP-binding</keyword>
<evidence type="ECO:0000256" key="6">
    <source>
        <dbReference type="ARBA" id="ARBA00023136"/>
    </source>
</evidence>
<dbReference type="InterPro" id="IPR003593">
    <property type="entry name" value="AAA+_ATPase"/>
</dbReference>
<name>A0ABZ3C7W6_9ACTN</name>
<evidence type="ECO:0000259" key="9">
    <source>
        <dbReference type="PROSITE" id="PS50929"/>
    </source>
</evidence>
<evidence type="ECO:0000259" key="8">
    <source>
        <dbReference type="PROSITE" id="PS50893"/>
    </source>
</evidence>
<reference evidence="10 11" key="1">
    <citation type="journal article" date="2023" name="Environ Microbiome">
        <title>A coral-associated actinobacterium mitigates coral bleaching under heat stress.</title>
        <authorList>
            <person name="Li J."/>
            <person name="Zou Y."/>
            <person name="Li Q."/>
            <person name="Zhang J."/>
            <person name="Bourne D.G."/>
            <person name="Lyu Y."/>
            <person name="Liu C."/>
            <person name="Zhang S."/>
        </authorList>
    </citation>
    <scope>NUCLEOTIDE SEQUENCE [LARGE SCALE GENOMIC DNA]</scope>
    <source>
        <strain evidence="10 11">SCSIO 13291</strain>
    </source>
</reference>
<organism evidence="10 11">
    <name type="scientific">Propioniciclava soli</name>
    <dbReference type="NCBI Taxonomy" id="2775081"/>
    <lineage>
        <taxon>Bacteria</taxon>
        <taxon>Bacillati</taxon>
        <taxon>Actinomycetota</taxon>
        <taxon>Actinomycetes</taxon>
        <taxon>Propionibacteriales</taxon>
        <taxon>Propionibacteriaceae</taxon>
        <taxon>Propioniciclava</taxon>
    </lineage>
</organism>
<evidence type="ECO:0000256" key="1">
    <source>
        <dbReference type="ARBA" id="ARBA00004651"/>
    </source>
</evidence>
<keyword evidence="2 7" id="KW-0812">Transmembrane</keyword>
<dbReference type="PROSITE" id="PS50893">
    <property type="entry name" value="ABC_TRANSPORTER_2"/>
    <property type="match status" value="1"/>
</dbReference>
<dbReference type="PROSITE" id="PS50929">
    <property type="entry name" value="ABC_TM1F"/>
    <property type="match status" value="1"/>
</dbReference>
<evidence type="ECO:0000313" key="11">
    <source>
        <dbReference type="Proteomes" id="UP001434337"/>
    </source>
</evidence>
<keyword evidence="11" id="KW-1185">Reference proteome</keyword>
<dbReference type="CDD" id="cd18550">
    <property type="entry name" value="ABC_6TM_exporter_like"/>
    <property type="match status" value="1"/>
</dbReference>
<dbReference type="Gene3D" id="1.20.1560.10">
    <property type="entry name" value="ABC transporter type 1, transmembrane domain"/>
    <property type="match status" value="1"/>
</dbReference>
<dbReference type="Gene3D" id="3.40.50.300">
    <property type="entry name" value="P-loop containing nucleotide triphosphate hydrolases"/>
    <property type="match status" value="1"/>
</dbReference>
<dbReference type="Pfam" id="PF00664">
    <property type="entry name" value="ABC_membrane"/>
    <property type="match status" value="1"/>
</dbReference>
<feature type="transmembrane region" description="Helical" evidence="7">
    <location>
        <begin position="77"/>
        <end position="102"/>
    </location>
</feature>
<comment type="subcellular location">
    <subcellularLocation>
        <location evidence="1">Cell membrane</location>
        <topology evidence="1">Multi-pass membrane protein</topology>
    </subcellularLocation>
</comment>
<evidence type="ECO:0000256" key="7">
    <source>
        <dbReference type="SAM" id="Phobius"/>
    </source>
</evidence>
<sequence length="595" mass="63261">MSEGMMMGPSRIDPRDRAQLAESPVEMRRVRALFAPHAGALGVVGVAVVASSLVGLAQPFLLRAIIDDALPHANLELLGWAVAGMVAVAVLTGVLGVVQTWLATTMGQRVMNELRTSVFAHIQRQSMAFFKRTRGGDIQSRLINDVAGLQSVVTNTATSVASNVTTAIGTAVAMVILDWRLSLISLVVVPPAVWLTRRVALLRRDITAERQRVMADLHGQVEEALSVSGALLTKTLGAEPARQASFEATSTSLADLEVRSQLAGKWRMATMQIVFAVIPALIYLAAGFPAVMGELTIGTVVAFAALQSQIFRPLLGLLSMGAQWIASMALLSRIFGYLDLTVDVPAPLHPVPLPPDAAGAVSFEAVSYRYPDADVDALVDVDLELTPGTSLAVVGETGSGKSTLASLLVRLADPTAGTIRVDGVDLRDLAPADLARHVGVVSQETYLAHASIRDNLTQARPDATDADLWDALRVAQVDEVVRRLPDGLDTVVGARGHRFSGGERQRLAVARTVLVDPRVLVLDEATSALDTETEREFQAALDQLARGRTTVTIAHRLSTVRSADAIIVVEAGRIVERGTHEQLLAAGGRYAALAS</sequence>
<dbReference type="SMART" id="SM00382">
    <property type="entry name" value="AAA"/>
    <property type="match status" value="1"/>
</dbReference>
<dbReference type="InterPro" id="IPR003439">
    <property type="entry name" value="ABC_transporter-like_ATP-bd"/>
</dbReference>
<dbReference type="InterPro" id="IPR017871">
    <property type="entry name" value="ABC_transporter-like_CS"/>
</dbReference>
<dbReference type="InterPro" id="IPR027417">
    <property type="entry name" value="P-loop_NTPase"/>
</dbReference>